<dbReference type="AlphaFoldDB" id="A0A7J6VG34"/>
<keyword evidence="2" id="KW-1185">Reference proteome</keyword>
<organism evidence="1 2">
    <name type="scientific">Thalictrum thalictroides</name>
    <name type="common">Rue-anemone</name>
    <name type="synonym">Anemone thalictroides</name>
    <dbReference type="NCBI Taxonomy" id="46969"/>
    <lineage>
        <taxon>Eukaryota</taxon>
        <taxon>Viridiplantae</taxon>
        <taxon>Streptophyta</taxon>
        <taxon>Embryophyta</taxon>
        <taxon>Tracheophyta</taxon>
        <taxon>Spermatophyta</taxon>
        <taxon>Magnoliopsida</taxon>
        <taxon>Ranunculales</taxon>
        <taxon>Ranunculaceae</taxon>
        <taxon>Thalictroideae</taxon>
        <taxon>Thalictrum</taxon>
    </lineage>
</organism>
<dbReference type="OrthoDB" id="1938430at2759"/>
<evidence type="ECO:0000313" key="1">
    <source>
        <dbReference type="EMBL" id="KAF5183863.1"/>
    </source>
</evidence>
<dbReference type="Proteomes" id="UP000554482">
    <property type="component" value="Unassembled WGS sequence"/>
</dbReference>
<name>A0A7J6VG34_THATH</name>
<sequence length="103" mass="12209">MWQENGDGGNWQLNFRRNLREWEMTMFEDLITAWVIWKHRNGRVFDDKVPHVSKMIMEIKALTWYWCNNWSGRSRFKFKDLIVNWDDVLSGSVVGTLAATGIG</sequence>
<comment type="caution">
    <text evidence="1">The sequence shown here is derived from an EMBL/GenBank/DDBJ whole genome shotgun (WGS) entry which is preliminary data.</text>
</comment>
<reference evidence="1 2" key="1">
    <citation type="submission" date="2020-06" db="EMBL/GenBank/DDBJ databases">
        <title>Transcriptomic and genomic resources for Thalictrum thalictroides and T. hernandezii: Facilitating candidate gene discovery in an emerging model plant lineage.</title>
        <authorList>
            <person name="Arias T."/>
            <person name="Riano-Pachon D.M."/>
            <person name="Di Stilio V.S."/>
        </authorList>
    </citation>
    <scope>NUCLEOTIDE SEQUENCE [LARGE SCALE GENOMIC DNA]</scope>
    <source>
        <strain evidence="2">cv. WT478/WT964</strain>
        <tissue evidence="1">Leaves</tissue>
    </source>
</reference>
<dbReference type="EMBL" id="JABWDY010032866">
    <property type="protein sequence ID" value="KAF5183863.1"/>
    <property type="molecule type" value="Genomic_DNA"/>
</dbReference>
<accession>A0A7J6VG34</accession>
<evidence type="ECO:0000313" key="2">
    <source>
        <dbReference type="Proteomes" id="UP000554482"/>
    </source>
</evidence>
<protein>
    <submittedName>
        <fullName evidence="1">Uncharacterized protein</fullName>
    </submittedName>
</protein>
<gene>
    <name evidence="1" type="ORF">FRX31_026550</name>
</gene>
<proteinExistence type="predicted"/>